<dbReference type="EMBL" id="AYUF01000495">
    <property type="protein sequence ID" value="ETK00726.1"/>
    <property type="molecule type" value="Genomic_DNA"/>
</dbReference>
<protein>
    <submittedName>
        <fullName evidence="1">DNA mismatch repair protein MutL</fullName>
    </submittedName>
</protein>
<dbReference type="AlphaFoldDB" id="W2C2S0"/>
<dbReference type="Pfam" id="PF13941">
    <property type="entry name" value="MutL"/>
    <property type="match status" value="1"/>
</dbReference>
<accession>W2C2S0</accession>
<dbReference type="SUPFAM" id="SSF53067">
    <property type="entry name" value="Actin-like ATPase domain"/>
    <property type="match status" value="1"/>
</dbReference>
<dbReference type="PATRIC" id="fig|1411148.3.peg.2145"/>
<dbReference type="PIRSF" id="PIRSF004729">
    <property type="entry name" value="MutL"/>
    <property type="match status" value="1"/>
</dbReference>
<name>W2C2S0_9BACT</name>
<reference evidence="1 2" key="1">
    <citation type="submission" date="2013-11" db="EMBL/GenBank/DDBJ databases">
        <title>Single cell genomics of uncultured Tannerella BU063 (oral taxon 286).</title>
        <authorList>
            <person name="Beall C.J."/>
            <person name="Campbell A.G."/>
            <person name="Griffen A.L."/>
            <person name="Podar M."/>
            <person name="Leys E.J."/>
        </authorList>
    </citation>
    <scope>NUCLEOTIDE SEQUENCE [LARGE SCALE GENOMIC DNA]</scope>
    <source>
        <strain evidence="1">Cell 2</strain>
    </source>
</reference>
<gene>
    <name evidence="1" type="ORF">N425_12870</name>
</gene>
<dbReference type="InterPro" id="IPR043129">
    <property type="entry name" value="ATPase_NBD"/>
</dbReference>
<evidence type="ECO:0000313" key="1">
    <source>
        <dbReference type="EMBL" id="ETK00726.1"/>
    </source>
</evidence>
<dbReference type="InterPro" id="IPR006230">
    <property type="entry name" value="MutL"/>
</dbReference>
<comment type="caution">
    <text evidence="1">The sequence shown here is derived from an EMBL/GenBank/DDBJ whole genome shotgun (WGS) entry which is preliminary data.</text>
</comment>
<proteinExistence type="predicted"/>
<evidence type="ECO:0000313" key="2">
    <source>
        <dbReference type="Proteomes" id="UP000018837"/>
    </source>
</evidence>
<dbReference type="NCBIfam" id="TIGR01319">
    <property type="entry name" value="glmL_fam"/>
    <property type="match status" value="1"/>
</dbReference>
<organism evidence="1 2">
    <name type="scientific">Tannerella sp. oral taxon BU063 isolate Cell 2</name>
    <dbReference type="NCBI Taxonomy" id="1411148"/>
    <lineage>
        <taxon>Bacteria</taxon>
        <taxon>Pseudomonadati</taxon>
        <taxon>Bacteroidota</taxon>
        <taxon>Bacteroidia</taxon>
        <taxon>Bacteroidales</taxon>
        <taxon>Tannerellaceae</taxon>
        <taxon>Tannerella</taxon>
    </lineage>
</organism>
<sequence>MKYLTVDFGSTYTKLSAIDADRGCVVATAAAFTTIDTDVRVGFRNALAQLEESLGEPFAYDELLCCSSAAGGLKMVALGLVPELTSKAARLAASSAGAKVVKTYAFEISKQEQDEIYRIDPDLVLLCGGTDGGNKEVIVANARRLCAIDRNFSVIVAGNKSASYELEEVFAASNKNYVITDNVMPEFNRLNIAPAKEKIKELFISRIIEAKGLTRVQEMTPHRIIPTPLAVMNGCELFSKGTRKEAGVGDLLAIDIGGATTDVYSMTDGKPTIDGAVTKGLPEPYAKRTVEGDLGMRYSLSSLADELDLDAVADAAAAGRDQVEAWVRLCTEHPDTLAESGSVEQRIEEELARGAIRLAVERHCGVYQTVYTPCGQLFALTGKDLADVAYVVGIGGAIIHSEHPDYILEGSKADASDFTYAKPQHPSYKLDRRYIFASMGLLSAVNPELALRIMKEEIT</sequence>
<dbReference type="Proteomes" id="UP000018837">
    <property type="component" value="Unassembled WGS sequence"/>
</dbReference>
<dbReference type="NCBIfam" id="NF040745">
    <property type="entry name" value="accessory_GlmL"/>
    <property type="match status" value="1"/>
</dbReference>